<sequence>MTTRLAFPKSLSRRVVMETRSALFLTFCAVVLDFFSLSLFQSHLGIPLSTFSIPTPFPPGRGSQKGVLEEDKGS</sequence>
<reference evidence="1 2" key="1">
    <citation type="journal article" date="2018" name="Mol. Biol. Evol.">
        <title>Broad Genomic Sampling Reveals a Smut Pathogenic Ancestry of the Fungal Clade Ustilaginomycotina.</title>
        <authorList>
            <person name="Kijpornyongpan T."/>
            <person name="Mondo S.J."/>
            <person name="Barry K."/>
            <person name="Sandor L."/>
            <person name="Lee J."/>
            <person name="Lipzen A."/>
            <person name="Pangilinan J."/>
            <person name="LaButti K."/>
            <person name="Hainaut M."/>
            <person name="Henrissat B."/>
            <person name="Grigoriev I.V."/>
            <person name="Spatafora J.W."/>
            <person name="Aime M.C."/>
        </authorList>
    </citation>
    <scope>NUCLEOTIDE SEQUENCE [LARGE SCALE GENOMIC DNA]</scope>
    <source>
        <strain evidence="1 2">SA 807</strain>
    </source>
</reference>
<keyword evidence="2" id="KW-1185">Reference proteome</keyword>
<protein>
    <submittedName>
        <fullName evidence="1">Uncharacterized protein</fullName>
    </submittedName>
</protein>
<dbReference type="EMBL" id="KZ820098">
    <property type="protein sequence ID" value="PWN49097.1"/>
    <property type="molecule type" value="Genomic_DNA"/>
</dbReference>
<evidence type="ECO:0000313" key="1">
    <source>
        <dbReference type="EMBL" id="PWN49097.1"/>
    </source>
</evidence>
<proteinExistence type="predicted"/>
<evidence type="ECO:0000313" key="2">
    <source>
        <dbReference type="Proteomes" id="UP000245626"/>
    </source>
</evidence>
<gene>
    <name evidence="1" type="ORF">IE53DRAFT_163367</name>
</gene>
<accession>A0ACD0NTD8</accession>
<organism evidence="1 2">
    <name type="scientific">Violaceomyces palustris</name>
    <dbReference type="NCBI Taxonomy" id="1673888"/>
    <lineage>
        <taxon>Eukaryota</taxon>
        <taxon>Fungi</taxon>
        <taxon>Dikarya</taxon>
        <taxon>Basidiomycota</taxon>
        <taxon>Ustilaginomycotina</taxon>
        <taxon>Ustilaginomycetes</taxon>
        <taxon>Violaceomycetales</taxon>
        <taxon>Violaceomycetaceae</taxon>
        <taxon>Violaceomyces</taxon>
    </lineage>
</organism>
<dbReference type="Proteomes" id="UP000245626">
    <property type="component" value="Unassembled WGS sequence"/>
</dbReference>
<name>A0ACD0NTD8_9BASI</name>